<dbReference type="Gene3D" id="3.40.225.10">
    <property type="entry name" value="Class II aldolase/adducin N-terminal domain"/>
    <property type="match status" value="1"/>
</dbReference>
<evidence type="ECO:0000256" key="2">
    <source>
        <dbReference type="ARBA" id="ARBA00023239"/>
    </source>
</evidence>
<evidence type="ECO:0000256" key="1">
    <source>
        <dbReference type="ARBA" id="ARBA00022723"/>
    </source>
</evidence>
<dbReference type="EMBL" id="VNIQ01000005">
    <property type="protein sequence ID" value="TYQ03234.1"/>
    <property type="molecule type" value="Genomic_DNA"/>
</dbReference>
<accession>A0A652YN05</accession>
<gene>
    <name evidence="4" type="ORF">FNL38_105384</name>
</gene>
<dbReference type="SMART" id="SM01007">
    <property type="entry name" value="Aldolase_II"/>
    <property type="match status" value="1"/>
</dbReference>
<dbReference type="GO" id="GO:0046872">
    <property type="term" value="F:metal ion binding"/>
    <property type="evidence" value="ECO:0007669"/>
    <property type="project" value="UniProtKB-KW"/>
</dbReference>
<reference evidence="4" key="1">
    <citation type="submission" date="2019-07" db="EMBL/GenBank/DDBJ databases">
        <title>Genomic Encyclopedia of Type Strains, Phase IV (KMG-IV): sequencing the most valuable type-strain genomes for metagenomic binning, comparative biology and taxonomic classification.</title>
        <authorList>
            <person name="Goeker M."/>
        </authorList>
    </citation>
    <scope>NUCLEOTIDE SEQUENCE</scope>
    <source>
        <strain evidence="4">DSM 44596</strain>
    </source>
</reference>
<proteinExistence type="predicted"/>
<dbReference type="Pfam" id="PF00596">
    <property type="entry name" value="Aldolase_II"/>
    <property type="match status" value="1"/>
</dbReference>
<dbReference type="InterPro" id="IPR036409">
    <property type="entry name" value="Aldolase_II/adducin_N_sf"/>
</dbReference>
<evidence type="ECO:0000259" key="3">
    <source>
        <dbReference type="SMART" id="SM01007"/>
    </source>
</evidence>
<sequence length="242" mass="25311">MMSGELDELRHLVAEGCRVLAARQLAPGILGHISYRIDETRLLVRCRGAQERGLAHTTPQDIRLVELTGEPGAPGELDGYTVPYELPLHSRILMRRPDVMSVVHAHPANVVAADLAGLTILPIVGAYDIPGAVLAHGGVPVFPRAALIHNSALGDDVADSLGERPVVLMRGHGLTSTGTSVQEAVLRAISVDTIASLSLSIVSAGGTLKPIGAEDLADLPNLGAGLNLGAAWRHEVSLLGSQ</sequence>
<dbReference type="PANTHER" id="PTHR22789:SF0">
    <property type="entry name" value="3-OXO-TETRONATE 4-PHOSPHATE DECARBOXYLASE-RELATED"/>
    <property type="match status" value="1"/>
</dbReference>
<keyword evidence="2" id="KW-0456">Lyase</keyword>
<organism evidence="4">
    <name type="scientific">Nocardia globerula</name>
    <dbReference type="NCBI Taxonomy" id="1818"/>
    <lineage>
        <taxon>Bacteria</taxon>
        <taxon>Bacillati</taxon>
        <taxon>Actinomycetota</taxon>
        <taxon>Actinomycetes</taxon>
        <taxon>Mycobacteriales</taxon>
        <taxon>Nocardiaceae</taxon>
        <taxon>Nocardia</taxon>
    </lineage>
</organism>
<dbReference type="GO" id="GO:0016832">
    <property type="term" value="F:aldehyde-lyase activity"/>
    <property type="evidence" value="ECO:0007669"/>
    <property type="project" value="TreeGrafter"/>
</dbReference>
<keyword evidence="1" id="KW-0479">Metal-binding</keyword>
<dbReference type="InterPro" id="IPR050197">
    <property type="entry name" value="Aldolase_class_II_sugar_metab"/>
</dbReference>
<evidence type="ECO:0000313" key="4">
    <source>
        <dbReference type="EMBL" id="TYQ03234.1"/>
    </source>
</evidence>
<name>A0A652YN05_NOCGL</name>
<dbReference type="InterPro" id="IPR001303">
    <property type="entry name" value="Aldolase_II/adducin_N"/>
</dbReference>
<dbReference type="GO" id="GO:0005829">
    <property type="term" value="C:cytosol"/>
    <property type="evidence" value="ECO:0007669"/>
    <property type="project" value="TreeGrafter"/>
</dbReference>
<dbReference type="AlphaFoldDB" id="A0A652YN05"/>
<dbReference type="PANTHER" id="PTHR22789">
    <property type="entry name" value="FUCULOSE PHOSPHATE ALDOLASE"/>
    <property type="match status" value="1"/>
</dbReference>
<protein>
    <submittedName>
        <fullName evidence="4">3,4-dihydroxyphthalate decarboxylase</fullName>
    </submittedName>
</protein>
<dbReference type="SUPFAM" id="SSF53639">
    <property type="entry name" value="AraD/HMP-PK domain-like"/>
    <property type="match status" value="1"/>
</dbReference>
<dbReference type="GO" id="GO:0019323">
    <property type="term" value="P:pentose catabolic process"/>
    <property type="evidence" value="ECO:0007669"/>
    <property type="project" value="TreeGrafter"/>
</dbReference>
<comment type="caution">
    <text evidence="4">The sequence shown here is derived from an EMBL/GenBank/DDBJ whole genome shotgun (WGS) entry which is preliminary data.</text>
</comment>
<feature type="domain" description="Class II aldolase/adducin N-terminal" evidence="3">
    <location>
        <begin position="11"/>
        <end position="199"/>
    </location>
</feature>